<gene>
    <name evidence="2" type="ORF">AS156_11590</name>
</gene>
<dbReference type="OrthoDB" id="8265915at2"/>
<protein>
    <submittedName>
        <fullName evidence="2">Uncharacterized protein</fullName>
    </submittedName>
</protein>
<evidence type="ECO:0000313" key="2">
    <source>
        <dbReference type="EMBL" id="KWV51734.1"/>
    </source>
</evidence>
<evidence type="ECO:0000313" key="3">
    <source>
        <dbReference type="Proteomes" id="UP000057737"/>
    </source>
</evidence>
<feature type="chain" id="PRO_5007136999" evidence="1">
    <location>
        <begin position="25"/>
        <end position="74"/>
    </location>
</feature>
<dbReference type="EMBL" id="LNCU01000088">
    <property type="protein sequence ID" value="KWV51734.1"/>
    <property type="molecule type" value="Genomic_DNA"/>
</dbReference>
<organism evidence="2 3">
    <name type="scientific">Bradyrhizobium macuxiense</name>
    <dbReference type="NCBI Taxonomy" id="1755647"/>
    <lineage>
        <taxon>Bacteria</taxon>
        <taxon>Pseudomonadati</taxon>
        <taxon>Pseudomonadota</taxon>
        <taxon>Alphaproteobacteria</taxon>
        <taxon>Hyphomicrobiales</taxon>
        <taxon>Nitrobacteraceae</taxon>
        <taxon>Bradyrhizobium</taxon>
    </lineage>
</organism>
<evidence type="ECO:0000256" key="1">
    <source>
        <dbReference type="SAM" id="SignalP"/>
    </source>
</evidence>
<name>A0A109JN04_9BRAD</name>
<dbReference type="Proteomes" id="UP000057737">
    <property type="component" value="Unassembled WGS sequence"/>
</dbReference>
<keyword evidence="1" id="KW-0732">Signal</keyword>
<keyword evidence="3" id="KW-1185">Reference proteome</keyword>
<proteinExistence type="predicted"/>
<sequence length="74" mass="8580">MSKLGYVFATIGALAVAVPSIASADTIVVGRGGYHHNWNRGWNAHAEMRRDYGWHNGWRHHHDRDMIVKRHRDY</sequence>
<accession>A0A109JN04</accession>
<reference evidence="2 3" key="1">
    <citation type="submission" date="2015-11" db="EMBL/GenBank/DDBJ databases">
        <title>Draft Genome Sequence of the Strain BR 10303 (Bradyrhizobium sp.) isolated from nodules of Centrolobium paraense.</title>
        <authorList>
            <person name="Zelli J.E."/>
            <person name="Simoes-Araujo J.L."/>
            <person name="Barauna A.C."/>
            <person name="Silva K."/>
        </authorList>
    </citation>
    <scope>NUCLEOTIDE SEQUENCE [LARGE SCALE GENOMIC DNA]</scope>
    <source>
        <strain evidence="2 3">BR 10303</strain>
    </source>
</reference>
<dbReference type="AlphaFoldDB" id="A0A109JN04"/>
<dbReference type="RefSeq" id="WP_066510299.1">
    <property type="nucleotide sequence ID" value="NZ_LNCU01000088.1"/>
</dbReference>
<feature type="signal peptide" evidence="1">
    <location>
        <begin position="1"/>
        <end position="24"/>
    </location>
</feature>
<comment type="caution">
    <text evidence="2">The sequence shown here is derived from an EMBL/GenBank/DDBJ whole genome shotgun (WGS) entry which is preliminary data.</text>
</comment>